<dbReference type="KEGG" id="cyj:Cyan7822_3982"/>
<evidence type="ECO:0000256" key="1">
    <source>
        <dbReference type="SAM" id="Phobius"/>
    </source>
</evidence>
<feature type="transmembrane region" description="Helical" evidence="1">
    <location>
        <begin position="24"/>
        <end position="42"/>
    </location>
</feature>
<reference evidence="3" key="1">
    <citation type="journal article" date="2011" name="MBio">
        <title>Novel metabolic attributes of the genus Cyanothece, comprising a group of unicellular nitrogen-fixing Cyanobacteria.</title>
        <authorList>
            <person name="Bandyopadhyay A."/>
            <person name="Elvitigala T."/>
            <person name="Welsh E."/>
            <person name="Stockel J."/>
            <person name="Liberton M."/>
            <person name="Min H."/>
            <person name="Sherman L.A."/>
            <person name="Pakrasi H.B."/>
        </authorList>
    </citation>
    <scope>NUCLEOTIDE SEQUENCE [LARGE SCALE GENOMIC DNA]</scope>
    <source>
        <strain evidence="3">PCC 7822</strain>
    </source>
</reference>
<evidence type="ECO:0000313" key="2">
    <source>
        <dbReference type="EMBL" id="ADN15907.1"/>
    </source>
</evidence>
<keyword evidence="1" id="KW-0812">Transmembrane</keyword>
<proteinExistence type="predicted"/>
<dbReference type="EMBL" id="CP002198">
    <property type="protein sequence ID" value="ADN15907.1"/>
    <property type="molecule type" value="Genomic_DNA"/>
</dbReference>
<evidence type="ECO:0000313" key="3">
    <source>
        <dbReference type="Proteomes" id="UP000008206"/>
    </source>
</evidence>
<organism evidence="2 3">
    <name type="scientific">Gloeothece verrucosa (strain PCC 7822)</name>
    <name type="common">Cyanothece sp. (strain PCC 7822)</name>
    <dbReference type="NCBI Taxonomy" id="497965"/>
    <lineage>
        <taxon>Bacteria</taxon>
        <taxon>Bacillati</taxon>
        <taxon>Cyanobacteriota</taxon>
        <taxon>Cyanophyceae</taxon>
        <taxon>Oscillatoriophycideae</taxon>
        <taxon>Chroococcales</taxon>
        <taxon>Aphanothecaceae</taxon>
        <taxon>Gloeothece</taxon>
        <taxon>Gloeothece verrucosa</taxon>
    </lineage>
</organism>
<keyword evidence="1" id="KW-0472">Membrane</keyword>
<gene>
    <name evidence="2" type="ordered locus">Cyan7822_3982</name>
</gene>
<dbReference type="Proteomes" id="UP000008206">
    <property type="component" value="Chromosome"/>
</dbReference>
<keyword evidence="3" id="KW-1185">Reference proteome</keyword>
<keyword evidence="1" id="KW-1133">Transmembrane helix</keyword>
<name>E0U5R6_GLOV7</name>
<sequence length="44" mass="5047">MNDEKLKPCAVRIRFQGKRNDEGTSFFVSPTLTLISCLIYLIDL</sequence>
<dbReference type="AlphaFoldDB" id="E0U5R6"/>
<accession>E0U5R6</accession>
<protein>
    <submittedName>
        <fullName evidence="2">Uncharacterized protein</fullName>
    </submittedName>
</protein>
<dbReference type="STRING" id="497965.Cyan7822_3982"/>
<dbReference type="HOGENOM" id="CLU_3215189_0_0_3"/>